<gene>
    <name evidence="8" type="ORF">EFL95_15265</name>
</gene>
<protein>
    <recommendedName>
        <fullName evidence="10">Flagellar protein</fullName>
    </recommendedName>
</protein>
<dbReference type="RefSeq" id="WP_123234754.1">
    <property type="nucleotide sequence ID" value="NZ_RJSG01000002.1"/>
</dbReference>
<dbReference type="AlphaFoldDB" id="A0A3N0DXR6"/>
<dbReference type="GO" id="GO:0016020">
    <property type="term" value="C:membrane"/>
    <property type="evidence" value="ECO:0007669"/>
    <property type="project" value="InterPro"/>
</dbReference>
<dbReference type="InterPro" id="IPR022781">
    <property type="entry name" value="Flagellar_biosynth_FliO"/>
</dbReference>
<evidence type="ECO:0000256" key="6">
    <source>
        <dbReference type="SAM" id="MobiDB-lite"/>
    </source>
</evidence>
<evidence type="ECO:0008006" key="10">
    <source>
        <dbReference type="Google" id="ProtNLM"/>
    </source>
</evidence>
<keyword evidence="4 7" id="KW-1133">Transmembrane helix</keyword>
<keyword evidence="2" id="KW-1003">Cell membrane</keyword>
<feature type="compositionally biased region" description="Basic residues" evidence="6">
    <location>
        <begin position="132"/>
        <end position="142"/>
    </location>
</feature>
<dbReference type="Pfam" id="PF04347">
    <property type="entry name" value="FliO"/>
    <property type="match status" value="1"/>
</dbReference>
<evidence type="ECO:0000256" key="3">
    <source>
        <dbReference type="ARBA" id="ARBA00022692"/>
    </source>
</evidence>
<dbReference type="Proteomes" id="UP000277094">
    <property type="component" value="Unassembled WGS sequence"/>
</dbReference>
<dbReference type="EMBL" id="RJSG01000002">
    <property type="protein sequence ID" value="RNL80253.1"/>
    <property type="molecule type" value="Genomic_DNA"/>
</dbReference>
<evidence type="ECO:0000256" key="4">
    <source>
        <dbReference type="ARBA" id="ARBA00022989"/>
    </source>
</evidence>
<accession>A0A3N0DXR6</accession>
<keyword evidence="3 7" id="KW-0812">Transmembrane</keyword>
<evidence type="ECO:0000256" key="2">
    <source>
        <dbReference type="ARBA" id="ARBA00022475"/>
    </source>
</evidence>
<proteinExistence type="predicted"/>
<comment type="caution">
    <text evidence="8">The sequence shown here is derived from an EMBL/GenBank/DDBJ whole genome shotgun (WGS) entry which is preliminary data.</text>
</comment>
<evidence type="ECO:0000256" key="5">
    <source>
        <dbReference type="ARBA" id="ARBA00023136"/>
    </source>
</evidence>
<reference evidence="8 9" key="1">
    <citation type="submission" date="2018-11" db="EMBL/GenBank/DDBJ databases">
        <authorList>
            <person name="Li F."/>
        </authorList>
    </citation>
    <scope>NUCLEOTIDE SEQUENCE [LARGE SCALE GENOMIC DNA]</scope>
    <source>
        <strain evidence="8 9">KIS18-7</strain>
    </source>
</reference>
<keyword evidence="9" id="KW-1185">Reference proteome</keyword>
<feature type="transmembrane region" description="Helical" evidence="7">
    <location>
        <begin position="6"/>
        <end position="23"/>
    </location>
</feature>
<evidence type="ECO:0000256" key="1">
    <source>
        <dbReference type="ARBA" id="ARBA00004236"/>
    </source>
</evidence>
<comment type="subcellular location">
    <subcellularLocation>
        <location evidence="1">Cell membrane</location>
    </subcellularLocation>
</comment>
<name>A0A3N0DXR6_9ACTN</name>
<evidence type="ECO:0000313" key="9">
    <source>
        <dbReference type="Proteomes" id="UP000277094"/>
    </source>
</evidence>
<dbReference type="GO" id="GO:0044781">
    <property type="term" value="P:bacterial-type flagellum organization"/>
    <property type="evidence" value="ECO:0007669"/>
    <property type="project" value="InterPro"/>
</dbReference>
<keyword evidence="5 7" id="KW-0472">Membrane</keyword>
<feature type="region of interest" description="Disordered" evidence="6">
    <location>
        <begin position="128"/>
        <end position="151"/>
    </location>
</feature>
<organism evidence="8 9">
    <name type="scientific">Nocardioides marmorisolisilvae</name>
    <dbReference type="NCBI Taxonomy" id="1542737"/>
    <lineage>
        <taxon>Bacteria</taxon>
        <taxon>Bacillati</taxon>
        <taxon>Actinomycetota</taxon>
        <taxon>Actinomycetes</taxon>
        <taxon>Propionibacteriales</taxon>
        <taxon>Nocardioidaceae</taxon>
        <taxon>Nocardioides</taxon>
    </lineage>
</organism>
<sequence length="185" mass="19312">MLELTIRLVVSLSIVVGLLLLLARFGARKFRGNSGALVHVVHRQALSRTSSVSVVTVGSRVLVLGTTEQQISVLTELDPDELDVEDVLDPGAELTLVPSLGSVEVTDLADLAEAPVEELLEVVQATPARRTGGSHRGAHSGSHRAAPAARTEVAATGPLAGSVLSPQTWKQAFSAVSRGSARRAS</sequence>
<evidence type="ECO:0000313" key="8">
    <source>
        <dbReference type="EMBL" id="RNL80253.1"/>
    </source>
</evidence>
<evidence type="ECO:0000256" key="7">
    <source>
        <dbReference type="SAM" id="Phobius"/>
    </source>
</evidence>